<dbReference type="EMBL" id="QICS01000006">
    <property type="protein sequence ID" value="PXV89428.1"/>
    <property type="molecule type" value="Genomic_DNA"/>
</dbReference>
<comment type="similarity">
    <text evidence="2">Belongs to the major facilitator superfamily.</text>
</comment>
<feature type="transmembrane region" description="Helical" evidence="7">
    <location>
        <begin position="51"/>
        <end position="71"/>
    </location>
</feature>
<dbReference type="Pfam" id="PF07690">
    <property type="entry name" value="MFS_1"/>
    <property type="match status" value="1"/>
</dbReference>
<dbReference type="PANTHER" id="PTHR23514">
    <property type="entry name" value="BYPASS OF STOP CODON PROTEIN 6"/>
    <property type="match status" value="1"/>
</dbReference>
<reference evidence="9 12" key="2">
    <citation type="submission" date="2018-05" db="EMBL/GenBank/DDBJ databases">
        <title>Genomic Encyclopedia of Type Strains, Phase IV (KMG-IV): sequencing the most valuable type-strain genomes for metagenomic binning, comparative biology and taxonomic classification.</title>
        <authorList>
            <person name="Goeker M."/>
        </authorList>
    </citation>
    <scope>NUCLEOTIDE SEQUENCE [LARGE SCALE GENOMIC DNA]</scope>
    <source>
        <strain evidence="9 12">DSM 28816</strain>
    </source>
</reference>
<feature type="transmembrane region" description="Helical" evidence="7">
    <location>
        <begin position="257"/>
        <end position="274"/>
    </location>
</feature>
<dbReference type="EMBL" id="NOKA02000004">
    <property type="protein sequence ID" value="RDY32383.1"/>
    <property type="molecule type" value="Genomic_DNA"/>
</dbReference>
<dbReference type="InterPro" id="IPR011701">
    <property type="entry name" value="MFS"/>
</dbReference>
<keyword evidence="5 7" id="KW-1133">Transmembrane helix</keyword>
<dbReference type="InterPro" id="IPR005829">
    <property type="entry name" value="Sugar_transporter_CS"/>
</dbReference>
<dbReference type="RefSeq" id="WP_094376593.1">
    <property type="nucleotide sequence ID" value="NZ_NOKA02000004.1"/>
</dbReference>
<dbReference type="InterPro" id="IPR036259">
    <property type="entry name" value="MFS_trans_sf"/>
</dbReference>
<comment type="subcellular location">
    <subcellularLocation>
        <location evidence="1">Cell membrane</location>
        <topology evidence="1">Multi-pass membrane protein</topology>
    </subcellularLocation>
</comment>
<dbReference type="Proteomes" id="UP000247523">
    <property type="component" value="Unassembled WGS sequence"/>
</dbReference>
<sequence length="404" mass="43279">MNNNKKYYPTALALYFSFFIHGIGASILSQYKTDFAKAWGAKTLADGSYDVSSVVTVIAALGLGRLLAHFIAGPFSDKYGRKLSGIIGVVLYTGFFAGIILAPNMTVAYLFAILGGAANSFLDACVSPTCMEIFVNNGSIANMFTKFSMCISQFLLPFFILWVAGANLPYTTLFTLCAAAILLDGILIIFLPFPKANRSNAANASEKPVKHKMKFSLVSVSAILIGFTSSSTFMLWLNCNKELGQLYGLSNPAMIQSYYAAGTALAIIATAFMIKKGLKETNVLVLYPTITTVMLLLCYFIQSPTICLIGGFVIGYAGAGGVLQLAVATTIKFFPENKATATSFVMIASSVANYTILTLASYITKIGGSNAPRMILLLNAGVTLVGILLAIYVKINMKKVVQEV</sequence>
<proteinExistence type="inferred from homology"/>
<dbReference type="PROSITE" id="PS00216">
    <property type="entry name" value="SUGAR_TRANSPORT_1"/>
    <property type="match status" value="1"/>
</dbReference>
<comment type="caution">
    <text evidence="10">The sequence shown here is derived from an EMBL/GenBank/DDBJ whole genome shotgun (WGS) entry which is preliminary data.</text>
</comment>
<evidence type="ECO:0000256" key="2">
    <source>
        <dbReference type="ARBA" id="ARBA00008335"/>
    </source>
</evidence>
<feature type="transmembrane region" description="Helical" evidence="7">
    <location>
        <begin position="343"/>
        <end position="363"/>
    </location>
</feature>
<evidence type="ECO:0000256" key="5">
    <source>
        <dbReference type="ARBA" id="ARBA00022989"/>
    </source>
</evidence>
<dbReference type="InterPro" id="IPR020846">
    <property type="entry name" value="MFS_dom"/>
</dbReference>
<dbReference type="AlphaFoldDB" id="A0A255ILW9"/>
<dbReference type="Proteomes" id="UP000216411">
    <property type="component" value="Unassembled WGS sequence"/>
</dbReference>
<evidence type="ECO:0000256" key="3">
    <source>
        <dbReference type="ARBA" id="ARBA00022448"/>
    </source>
</evidence>
<name>A0A255ILW9_9FIRM</name>
<evidence type="ECO:0000256" key="7">
    <source>
        <dbReference type="SAM" id="Phobius"/>
    </source>
</evidence>
<dbReference type="SUPFAM" id="SSF103473">
    <property type="entry name" value="MFS general substrate transporter"/>
    <property type="match status" value="1"/>
</dbReference>
<feature type="transmembrane region" description="Helical" evidence="7">
    <location>
        <begin position="83"/>
        <end position="102"/>
    </location>
</feature>
<accession>A0A255ILW9</accession>
<feature type="transmembrane region" description="Helical" evidence="7">
    <location>
        <begin position="170"/>
        <end position="194"/>
    </location>
</feature>
<feature type="transmembrane region" description="Helical" evidence="7">
    <location>
        <begin position="12"/>
        <end position="31"/>
    </location>
</feature>
<keyword evidence="3" id="KW-0813">Transport</keyword>
<dbReference type="PROSITE" id="PS50850">
    <property type="entry name" value="MFS"/>
    <property type="match status" value="1"/>
</dbReference>
<keyword evidence="4 7" id="KW-0812">Transmembrane</keyword>
<feature type="transmembrane region" description="Helical" evidence="7">
    <location>
        <begin position="215"/>
        <end position="237"/>
    </location>
</feature>
<evidence type="ECO:0000313" key="11">
    <source>
        <dbReference type="Proteomes" id="UP000216411"/>
    </source>
</evidence>
<feature type="transmembrane region" description="Helical" evidence="7">
    <location>
        <begin position="147"/>
        <end position="164"/>
    </location>
</feature>
<dbReference type="OrthoDB" id="7066727at2"/>
<evidence type="ECO:0000259" key="8">
    <source>
        <dbReference type="PROSITE" id="PS50850"/>
    </source>
</evidence>
<dbReference type="Gene3D" id="1.20.1250.20">
    <property type="entry name" value="MFS general substrate transporter like domains"/>
    <property type="match status" value="1"/>
</dbReference>
<protein>
    <submittedName>
        <fullName evidence="10">MFS transporter</fullName>
    </submittedName>
    <submittedName>
        <fullName evidence="9">Putative MFS family arabinose efflux permease</fullName>
    </submittedName>
</protein>
<reference evidence="10" key="3">
    <citation type="submission" date="2018-07" db="EMBL/GenBank/DDBJ databases">
        <authorList>
            <person name="Quirk P.G."/>
            <person name="Krulwich T.A."/>
        </authorList>
    </citation>
    <scope>NUCLEOTIDE SEQUENCE</scope>
    <source>
        <strain evidence="10">CCRI-19302</strain>
    </source>
</reference>
<dbReference type="GO" id="GO:0022857">
    <property type="term" value="F:transmembrane transporter activity"/>
    <property type="evidence" value="ECO:0007669"/>
    <property type="project" value="InterPro"/>
</dbReference>
<feature type="transmembrane region" description="Helical" evidence="7">
    <location>
        <begin position="108"/>
        <end position="135"/>
    </location>
</feature>
<dbReference type="PANTHER" id="PTHR23514:SF3">
    <property type="entry name" value="BYPASS OF STOP CODON PROTEIN 6"/>
    <property type="match status" value="1"/>
</dbReference>
<evidence type="ECO:0000256" key="1">
    <source>
        <dbReference type="ARBA" id="ARBA00004651"/>
    </source>
</evidence>
<dbReference type="InterPro" id="IPR051788">
    <property type="entry name" value="MFS_Transporter"/>
</dbReference>
<organism evidence="10 11">
    <name type="scientific">Lachnotalea glycerini</name>
    <dbReference type="NCBI Taxonomy" id="1763509"/>
    <lineage>
        <taxon>Bacteria</taxon>
        <taxon>Bacillati</taxon>
        <taxon>Bacillota</taxon>
        <taxon>Clostridia</taxon>
        <taxon>Lachnospirales</taxon>
        <taxon>Lachnospiraceae</taxon>
        <taxon>Lachnotalea</taxon>
    </lineage>
</organism>
<feature type="domain" description="Major facilitator superfamily (MFS) profile" evidence="8">
    <location>
        <begin position="10"/>
        <end position="398"/>
    </location>
</feature>
<evidence type="ECO:0000313" key="9">
    <source>
        <dbReference type="EMBL" id="PXV89428.1"/>
    </source>
</evidence>
<evidence type="ECO:0000256" key="4">
    <source>
        <dbReference type="ARBA" id="ARBA00022692"/>
    </source>
</evidence>
<reference evidence="10 11" key="1">
    <citation type="journal article" date="2017" name="Genome Announc.">
        <title>Draft Genome Sequence of a Sporulating and Motile Strain of Lachnotalea glycerini Isolated from Water in Quebec City, Canada.</title>
        <authorList>
            <person name="Maheux A.F."/>
            <person name="Boudreau D.K."/>
            <person name="Berube E."/>
            <person name="Boissinot M."/>
            <person name="Raymond F."/>
            <person name="Brodeur S."/>
            <person name="Corbeil J."/>
            <person name="Isabel S."/>
            <person name="Omar R.F."/>
            <person name="Bergeron M.G."/>
        </authorList>
    </citation>
    <scope>NUCLEOTIDE SEQUENCE [LARGE SCALE GENOMIC DNA]</scope>
    <source>
        <strain evidence="10 11">CCRI-19302</strain>
    </source>
</reference>
<keyword evidence="6 7" id="KW-0472">Membrane</keyword>
<evidence type="ECO:0000256" key="6">
    <source>
        <dbReference type="ARBA" id="ARBA00023136"/>
    </source>
</evidence>
<evidence type="ECO:0000313" key="12">
    <source>
        <dbReference type="Proteomes" id="UP000247523"/>
    </source>
</evidence>
<keyword evidence="11" id="KW-1185">Reference proteome</keyword>
<feature type="transmembrane region" description="Helical" evidence="7">
    <location>
        <begin position="375"/>
        <end position="393"/>
    </location>
</feature>
<evidence type="ECO:0000313" key="10">
    <source>
        <dbReference type="EMBL" id="RDY32383.1"/>
    </source>
</evidence>
<dbReference type="GO" id="GO:0005886">
    <property type="term" value="C:plasma membrane"/>
    <property type="evidence" value="ECO:0007669"/>
    <property type="project" value="UniProtKB-SubCell"/>
</dbReference>
<feature type="transmembrane region" description="Helical" evidence="7">
    <location>
        <begin position="283"/>
        <end position="302"/>
    </location>
</feature>
<feature type="transmembrane region" description="Helical" evidence="7">
    <location>
        <begin position="308"/>
        <end position="331"/>
    </location>
</feature>
<gene>
    <name evidence="9" type="ORF">C8E03_10677</name>
    <name evidence="10" type="ORF">CG710_005230</name>
</gene>